<protein>
    <submittedName>
        <fullName evidence="2">Uncharacterized protein</fullName>
    </submittedName>
</protein>
<gene>
    <name evidence="2" type="ORF">NDU88_000622</name>
</gene>
<organism evidence="2 3">
    <name type="scientific">Pleurodeles waltl</name>
    <name type="common">Iberian ribbed newt</name>
    <dbReference type="NCBI Taxonomy" id="8319"/>
    <lineage>
        <taxon>Eukaryota</taxon>
        <taxon>Metazoa</taxon>
        <taxon>Chordata</taxon>
        <taxon>Craniata</taxon>
        <taxon>Vertebrata</taxon>
        <taxon>Euteleostomi</taxon>
        <taxon>Amphibia</taxon>
        <taxon>Batrachia</taxon>
        <taxon>Caudata</taxon>
        <taxon>Salamandroidea</taxon>
        <taxon>Salamandridae</taxon>
        <taxon>Pleurodelinae</taxon>
        <taxon>Pleurodeles</taxon>
    </lineage>
</organism>
<evidence type="ECO:0000313" key="3">
    <source>
        <dbReference type="Proteomes" id="UP001066276"/>
    </source>
</evidence>
<dbReference type="AlphaFoldDB" id="A0AAV7SX27"/>
<evidence type="ECO:0000256" key="1">
    <source>
        <dbReference type="SAM" id="MobiDB-lite"/>
    </source>
</evidence>
<keyword evidence="3" id="KW-1185">Reference proteome</keyword>
<reference evidence="2" key="1">
    <citation type="journal article" date="2022" name="bioRxiv">
        <title>Sequencing and chromosome-scale assembly of the giantPleurodeles waltlgenome.</title>
        <authorList>
            <person name="Brown T."/>
            <person name="Elewa A."/>
            <person name="Iarovenko S."/>
            <person name="Subramanian E."/>
            <person name="Araus A.J."/>
            <person name="Petzold A."/>
            <person name="Susuki M."/>
            <person name="Suzuki K.-i.T."/>
            <person name="Hayashi T."/>
            <person name="Toyoda A."/>
            <person name="Oliveira C."/>
            <person name="Osipova E."/>
            <person name="Leigh N.D."/>
            <person name="Simon A."/>
            <person name="Yun M.H."/>
        </authorList>
    </citation>
    <scope>NUCLEOTIDE SEQUENCE</scope>
    <source>
        <strain evidence="2">20211129_DDA</strain>
        <tissue evidence="2">Liver</tissue>
    </source>
</reference>
<feature type="region of interest" description="Disordered" evidence="1">
    <location>
        <begin position="167"/>
        <end position="193"/>
    </location>
</feature>
<sequence>MRGGGHPSPKEETWGSEAAAHQGRLCNSSAVRLQGQTGEEDRTAGPVGECAGVLRPMSWARSNSCCCRRSLDVGWWRLAADGGPAIFARRHAHPLRQGAVLRGKTAWLAPVPTGPCGERFGAFFAITFRRVLCLGAAASCYGRGESPAGASVARPGSLLAALQRRYGRVRPVPREGPRPAGKPKGGGAEGGAKRLVRGGQADAAHFYGSPTKARRQKHAAGTAARGGTRRKGSHTPPGVRFFKVVGGAPIDRESTSRSTLEAAVGPEGAAVSVTLRGQAPGVSQRDRALKPYGAATRTASQVIFQGRQGEIEDLHAGGTKKGKKGLQVYGDSYAWRGGELGGAEEEGMKPGPVAEEGGDNRVLVCAKWPTMLVWSD</sequence>
<proteinExistence type="predicted"/>
<dbReference type="Proteomes" id="UP001066276">
    <property type="component" value="Chromosome 4_1"/>
</dbReference>
<feature type="region of interest" description="Disordered" evidence="1">
    <location>
        <begin position="206"/>
        <end position="239"/>
    </location>
</feature>
<evidence type="ECO:0000313" key="2">
    <source>
        <dbReference type="EMBL" id="KAJ1168708.1"/>
    </source>
</evidence>
<comment type="caution">
    <text evidence="2">The sequence shown here is derived from an EMBL/GenBank/DDBJ whole genome shotgun (WGS) entry which is preliminary data.</text>
</comment>
<name>A0AAV7SX27_PLEWA</name>
<accession>A0AAV7SX27</accession>
<dbReference type="EMBL" id="JANPWB010000007">
    <property type="protein sequence ID" value="KAJ1168708.1"/>
    <property type="molecule type" value="Genomic_DNA"/>
</dbReference>